<keyword evidence="6" id="KW-1185">Reference proteome</keyword>
<evidence type="ECO:0000256" key="3">
    <source>
        <dbReference type="ARBA" id="ARBA00021791"/>
    </source>
</evidence>
<evidence type="ECO:0000313" key="5">
    <source>
        <dbReference type="EMBL" id="ANS71152.1"/>
    </source>
</evidence>
<evidence type="ECO:0000313" key="6">
    <source>
        <dbReference type="Proteomes" id="UP000203626"/>
    </source>
</evidence>
<accession>A0A1B1MRG1</accession>
<dbReference type="GeneID" id="28340395"/>
<dbReference type="RefSeq" id="YP_009268783.1">
    <property type="nucleotide sequence ID" value="NC_030656.1"/>
</dbReference>
<evidence type="ECO:0000256" key="2">
    <source>
        <dbReference type="ARBA" id="ARBA00004328"/>
    </source>
</evidence>
<comment type="subcellular location">
    <subcellularLocation>
        <location evidence="2">Virion</location>
    </subcellularLocation>
</comment>
<dbReference type="GO" id="GO:0019028">
    <property type="term" value="C:viral capsid"/>
    <property type="evidence" value="ECO:0007669"/>
    <property type="project" value="InterPro"/>
</dbReference>
<dbReference type="GO" id="GO:0005198">
    <property type="term" value="F:structural molecule activity"/>
    <property type="evidence" value="ECO:0007669"/>
    <property type="project" value="InterPro"/>
</dbReference>
<dbReference type="Pfam" id="PF04498">
    <property type="entry name" value="Pox_VP8_L4R"/>
    <property type="match status" value="1"/>
</dbReference>
<comment type="function">
    <text evidence="1">Major core structural protein.</text>
</comment>
<dbReference type="OrthoDB" id="6575at10239"/>
<proteinExistence type="predicted"/>
<reference evidence="5 6" key="1">
    <citation type="journal article" date="2016" name="J. Gen. Virol.">
        <title>Genomic characterization of a novel poxvirus from a flying fox: evidence for a new genus?</title>
        <authorList>
            <person name="O'Dea M.A."/>
            <person name="Tu S.L."/>
            <person name="Pang S."/>
            <person name="De Ridder T."/>
            <person name="Jackson B."/>
            <person name="Upton C."/>
        </authorList>
    </citation>
    <scope>NUCLEOTIDE SEQUENCE [LARGE SCALE GENOMIC DNA]</scope>
    <source>
        <strain evidence="5 6">Australia</strain>
    </source>
</reference>
<dbReference type="InterPro" id="IPR007586">
    <property type="entry name" value="VP8_pox_nuc-bd"/>
</dbReference>
<evidence type="ECO:0000256" key="1">
    <source>
        <dbReference type="ARBA" id="ARBA00002131"/>
    </source>
</evidence>
<keyword evidence="5" id="KW-0238">DNA-binding</keyword>
<dbReference type="Proteomes" id="UP000203626">
    <property type="component" value="Segment"/>
</dbReference>
<evidence type="ECO:0000256" key="4">
    <source>
        <dbReference type="ARBA" id="ARBA00022844"/>
    </source>
</evidence>
<name>A0A1B1MRG1_9POXV</name>
<protein>
    <recommendedName>
        <fullName evidence="3">Core protein VP8</fullName>
    </recommendedName>
</protein>
<dbReference type="EMBL" id="KU980965">
    <property type="protein sequence ID" value="ANS71152.1"/>
    <property type="molecule type" value="Genomic_DNA"/>
</dbReference>
<gene>
    <name evidence="5" type="ORF">PTPV-Aus-068</name>
</gene>
<keyword evidence="4" id="KW-0946">Virion</keyword>
<organism evidence="5 6">
    <name type="scientific">Pteropox virus</name>
    <dbReference type="NCBI Taxonomy" id="1873698"/>
    <lineage>
        <taxon>Viruses</taxon>
        <taxon>Varidnaviria</taxon>
        <taxon>Bamfordvirae</taxon>
        <taxon>Nucleocytoviricota</taxon>
        <taxon>Pokkesviricetes</taxon>
        <taxon>Chitovirales</taxon>
        <taxon>Poxviridae</taxon>
        <taxon>Chordopoxvirinae</taxon>
        <taxon>Pteropopoxvirus</taxon>
        <taxon>Pteropopoxvirus pteropox</taxon>
    </lineage>
</organism>
<dbReference type="KEGG" id="vg:28340395"/>
<dbReference type="GO" id="GO:0003677">
    <property type="term" value="F:DNA binding"/>
    <property type="evidence" value="ECO:0007669"/>
    <property type="project" value="UniProtKB-KW"/>
</dbReference>
<sequence>MSLILEHIIDDDSVFSGGAAIPCLEDMPIVIAGARVKFPKSMLSLFHIIPRTMSRYNLELVNTENIVGGTFTTAYNIRRNMGITSDPLTIKLIEKYFLDSANEVLTLMIRNTSFSNLKQFKKKGKRNNNPVIFRSGSSPLLLIIESKTKQISIYKEDTSKQNDSYTPVGENVALVSKYAGITLLDVHTPSKFMELTAIYGIKGNNTLKKLSTDKDLKEYQESPLSEPVRLNDFINLFESIKQNIPMTSVPVSD</sequence>